<dbReference type="InterPro" id="IPR010998">
    <property type="entry name" value="Integrase_recombinase_N"/>
</dbReference>
<evidence type="ECO:0000313" key="4">
    <source>
        <dbReference type="Proteomes" id="UP000320533"/>
    </source>
</evidence>
<gene>
    <name evidence="3" type="ORF">Bun01g_15140</name>
</gene>
<keyword evidence="1" id="KW-0238">DNA-binding</keyword>
<dbReference type="KEGG" id="bun:Bun01g_15140"/>
<sequence length="190" mass="22681">MKAKYISLGLYSKKEEWDVIGERFRCDKRVCPNYKEFNARIVQLLARAQEVERHFEFDRIDWTLNQFEDAFLYKDKKGKFLDFALLCIKDMKETGHIGNAKVWEKVICNMKLFDKKLSTRYFQEIDIKYVSAYNSFMEKKGWCGNTRKHDMKTLRAILNRAIVAKECSSTSYPFLLFVMDFIMKDLNIEI</sequence>
<dbReference type="Gene3D" id="1.10.150.130">
    <property type="match status" value="1"/>
</dbReference>
<dbReference type="EMBL" id="AP019724">
    <property type="protein sequence ID" value="BBK87144.1"/>
    <property type="molecule type" value="Genomic_DNA"/>
</dbReference>
<dbReference type="Proteomes" id="UP000320533">
    <property type="component" value="Chromosome"/>
</dbReference>
<dbReference type="AlphaFoldDB" id="A0A4Y1VDV6"/>
<proteinExistence type="predicted"/>
<dbReference type="InterPro" id="IPR025269">
    <property type="entry name" value="SAM-like_dom"/>
</dbReference>
<accession>A0A4Y1VDV6</accession>
<name>A0A4Y1VDV6_BACUN</name>
<organism evidence="3 4">
    <name type="scientific">Bacteroides uniformis</name>
    <dbReference type="NCBI Taxonomy" id="820"/>
    <lineage>
        <taxon>Bacteria</taxon>
        <taxon>Pseudomonadati</taxon>
        <taxon>Bacteroidota</taxon>
        <taxon>Bacteroidia</taxon>
        <taxon>Bacteroidales</taxon>
        <taxon>Bacteroidaceae</taxon>
        <taxon>Bacteroides</taxon>
    </lineage>
</organism>
<evidence type="ECO:0000259" key="2">
    <source>
        <dbReference type="Pfam" id="PF13102"/>
    </source>
</evidence>
<reference evidence="3 4" key="1">
    <citation type="submission" date="2019-06" db="EMBL/GenBank/DDBJ databases">
        <title>Complete genome sequence of Bacteroides uniformis NBRC 113350.</title>
        <authorList>
            <person name="Miura T."/>
            <person name="Furukawa M."/>
            <person name="Shimamura M."/>
            <person name="Ohyama Y."/>
            <person name="Yamazoe A."/>
            <person name="Kawasaki H."/>
        </authorList>
    </citation>
    <scope>NUCLEOTIDE SEQUENCE [LARGE SCALE GENOMIC DNA]</scope>
    <source>
        <strain evidence="3 4">NBRC 113350</strain>
    </source>
</reference>
<evidence type="ECO:0000313" key="3">
    <source>
        <dbReference type="EMBL" id="BBK87144.1"/>
    </source>
</evidence>
<dbReference type="Pfam" id="PF13102">
    <property type="entry name" value="Phage_int_SAM_5"/>
    <property type="match status" value="1"/>
</dbReference>
<protein>
    <recommendedName>
        <fullName evidence="2">Phage integrase SAM-like domain-containing protein</fullName>
    </recommendedName>
</protein>
<feature type="domain" description="Phage integrase SAM-like" evidence="2">
    <location>
        <begin position="80"/>
        <end position="173"/>
    </location>
</feature>
<dbReference type="GO" id="GO:0003677">
    <property type="term" value="F:DNA binding"/>
    <property type="evidence" value="ECO:0007669"/>
    <property type="project" value="UniProtKB-KW"/>
</dbReference>
<evidence type="ECO:0000256" key="1">
    <source>
        <dbReference type="ARBA" id="ARBA00023125"/>
    </source>
</evidence>